<reference evidence="1" key="1">
    <citation type="submission" date="2023-11" db="EMBL/GenBank/DDBJ databases">
        <authorList>
            <person name="De Vega J J."/>
            <person name="De Vega J J."/>
        </authorList>
    </citation>
    <scope>NUCLEOTIDE SEQUENCE</scope>
</reference>
<sequence>MAERRKGSIYTRCLNRDSPDLECCQKGIRLSSINRPRSPGSFRPLYNSSQQLGRPWPQNILSARGWRETPVEDISCPLSLVGEGF</sequence>
<evidence type="ECO:0000313" key="1">
    <source>
        <dbReference type="EMBL" id="CAK5272065.1"/>
    </source>
</evidence>
<proteinExistence type="predicted"/>
<organism evidence="1 2">
    <name type="scientific">Mycena citricolor</name>
    <dbReference type="NCBI Taxonomy" id="2018698"/>
    <lineage>
        <taxon>Eukaryota</taxon>
        <taxon>Fungi</taxon>
        <taxon>Dikarya</taxon>
        <taxon>Basidiomycota</taxon>
        <taxon>Agaricomycotina</taxon>
        <taxon>Agaricomycetes</taxon>
        <taxon>Agaricomycetidae</taxon>
        <taxon>Agaricales</taxon>
        <taxon>Marasmiineae</taxon>
        <taxon>Mycenaceae</taxon>
        <taxon>Mycena</taxon>
    </lineage>
</organism>
<name>A0AAD2K0G9_9AGAR</name>
<keyword evidence="2" id="KW-1185">Reference proteome</keyword>
<gene>
    <name evidence="1" type="ORF">MYCIT1_LOCUS17602</name>
</gene>
<accession>A0AAD2K0G9</accession>
<protein>
    <submittedName>
        <fullName evidence="1">Uncharacterized protein</fullName>
    </submittedName>
</protein>
<comment type="caution">
    <text evidence="1">The sequence shown here is derived from an EMBL/GenBank/DDBJ whole genome shotgun (WGS) entry which is preliminary data.</text>
</comment>
<dbReference type="Proteomes" id="UP001295794">
    <property type="component" value="Unassembled WGS sequence"/>
</dbReference>
<dbReference type="AlphaFoldDB" id="A0AAD2K0G9"/>
<dbReference type="EMBL" id="CAVNYO010000181">
    <property type="protein sequence ID" value="CAK5272065.1"/>
    <property type="molecule type" value="Genomic_DNA"/>
</dbReference>
<evidence type="ECO:0000313" key="2">
    <source>
        <dbReference type="Proteomes" id="UP001295794"/>
    </source>
</evidence>